<dbReference type="EMBL" id="UGJR01000002">
    <property type="protein sequence ID" value="STR38933.1"/>
    <property type="molecule type" value="Genomic_DNA"/>
</dbReference>
<gene>
    <name evidence="2" type="ORF">NCTC11685_00083</name>
    <name evidence="1" type="ORF">NCTC11694_00070</name>
</gene>
<reference evidence="3 4" key="1">
    <citation type="submission" date="2018-06" db="EMBL/GenBank/DDBJ databases">
        <authorList>
            <consortium name="Pathogen Informatics"/>
            <person name="Doyle S."/>
        </authorList>
    </citation>
    <scope>NUCLEOTIDE SEQUENCE [LARGE SCALE GENOMIC DNA]</scope>
    <source>
        <strain evidence="2 3">NCTC11685</strain>
        <strain evidence="1 4">NCTC11694</strain>
    </source>
</reference>
<comment type="caution">
    <text evidence="2">The sequence shown here is derived from an EMBL/GenBank/DDBJ whole genome shotgun (WGS) entry which is preliminary data.</text>
</comment>
<evidence type="ECO:0000313" key="2">
    <source>
        <dbReference type="EMBL" id="STV71151.1"/>
    </source>
</evidence>
<evidence type="ECO:0000313" key="3">
    <source>
        <dbReference type="Proteomes" id="UP000254863"/>
    </source>
</evidence>
<name>A0A7H4MYM0_9ENTR</name>
<protein>
    <submittedName>
        <fullName evidence="2">Uncharacterized protein</fullName>
    </submittedName>
</protein>
<accession>A0A7H4MYM0</accession>
<dbReference type="RefSeq" id="WP_032726252.1">
    <property type="nucleotide sequence ID" value="NZ_CP114149.1"/>
</dbReference>
<proteinExistence type="predicted"/>
<dbReference type="AlphaFoldDB" id="A0A7H4MYM0"/>
<organism evidence="2 3">
    <name type="scientific">Klebsiella michiganensis</name>
    <dbReference type="NCBI Taxonomy" id="1134687"/>
    <lineage>
        <taxon>Bacteria</taxon>
        <taxon>Pseudomonadati</taxon>
        <taxon>Pseudomonadota</taxon>
        <taxon>Gammaproteobacteria</taxon>
        <taxon>Enterobacterales</taxon>
        <taxon>Enterobacteriaceae</taxon>
        <taxon>Klebsiella/Raoultella group</taxon>
        <taxon>Klebsiella</taxon>
    </lineage>
</organism>
<evidence type="ECO:0000313" key="4">
    <source>
        <dbReference type="Proteomes" id="UP000255050"/>
    </source>
</evidence>
<evidence type="ECO:0000313" key="1">
    <source>
        <dbReference type="EMBL" id="STR38933.1"/>
    </source>
</evidence>
<dbReference type="EMBL" id="UGMS01000001">
    <property type="protein sequence ID" value="STV71151.1"/>
    <property type="molecule type" value="Genomic_DNA"/>
</dbReference>
<dbReference type="Proteomes" id="UP000254863">
    <property type="component" value="Unassembled WGS sequence"/>
</dbReference>
<sequence>MKNNKSEAANNSRLLTVAEIFDSGVATGKMAMCATFGTHIAILKTKIRRDNLTPRDVLEDLERWIEVKIGGINDPL</sequence>
<dbReference type="Proteomes" id="UP000255050">
    <property type="component" value="Unassembled WGS sequence"/>
</dbReference>